<dbReference type="Proteomes" id="UP000054988">
    <property type="component" value="Unassembled WGS sequence"/>
</dbReference>
<protein>
    <submittedName>
        <fullName evidence="1">Uncharacterized protein</fullName>
    </submittedName>
</protein>
<proteinExistence type="predicted"/>
<sequence length="13" mass="1329">MSVGSTMCVLVCV</sequence>
<gene>
    <name evidence="1" type="ORF">WG66_1410</name>
</gene>
<dbReference type="EMBL" id="LATX01000528">
    <property type="protein sequence ID" value="KTB46011.1"/>
    <property type="molecule type" value="Genomic_DNA"/>
</dbReference>
<evidence type="ECO:0000313" key="1">
    <source>
        <dbReference type="EMBL" id="KTB46011.1"/>
    </source>
</evidence>
<comment type="caution">
    <text evidence="1">The sequence shown here is derived from an EMBL/GenBank/DDBJ whole genome shotgun (WGS) entry which is preliminary data.</text>
</comment>
<reference evidence="1 2" key="1">
    <citation type="submission" date="2015-12" db="EMBL/GenBank/DDBJ databases">
        <title>Draft genome sequence of Moniliophthora roreri, the causal agent of frosty pod rot of cacao.</title>
        <authorList>
            <person name="Aime M.C."/>
            <person name="Diaz-Valderrama J.R."/>
            <person name="Kijpornyongpan T."/>
            <person name="Phillips-Mora W."/>
        </authorList>
    </citation>
    <scope>NUCLEOTIDE SEQUENCE [LARGE SCALE GENOMIC DNA]</scope>
    <source>
        <strain evidence="1 2">MCA 2952</strain>
    </source>
</reference>
<name>A0A0W0GBW4_MONRR</name>
<evidence type="ECO:0000313" key="2">
    <source>
        <dbReference type="Proteomes" id="UP000054988"/>
    </source>
</evidence>
<accession>A0A0W0GBW4</accession>
<organism evidence="1 2">
    <name type="scientific">Moniliophthora roreri</name>
    <name type="common">Frosty pod rot fungus</name>
    <name type="synonym">Monilia roreri</name>
    <dbReference type="NCBI Taxonomy" id="221103"/>
    <lineage>
        <taxon>Eukaryota</taxon>
        <taxon>Fungi</taxon>
        <taxon>Dikarya</taxon>
        <taxon>Basidiomycota</taxon>
        <taxon>Agaricomycotina</taxon>
        <taxon>Agaricomycetes</taxon>
        <taxon>Agaricomycetidae</taxon>
        <taxon>Agaricales</taxon>
        <taxon>Marasmiineae</taxon>
        <taxon>Marasmiaceae</taxon>
        <taxon>Moniliophthora</taxon>
    </lineage>
</organism>